<dbReference type="AlphaFoldDB" id="A0A1G6EP04"/>
<dbReference type="PANTHER" id="PTHR39327:SF1">
    <property type="entry name" value="BLR5470 PROTEIN"/>
    <property type="match status" value="1"/>
</dbReference>
<keyword evidence="2" id="KW-1185">Reference proteome</keyword>
<dbReference type="Pfam" id="PF06035">
    <property type="entry name" value="Peptidase_C93"/>
    <property type="match status" value="1"/>
</dbReference>
<accession>A0A1G6EP04</accession>
<sequence length="270" mass="29509">MNYQHQEKTSSRILLCTVIAFGGAFLADLSAAAGFTPPAFGAFCLQNPIECKRNGPVARAITLTVERERDMREVNRRVNDNTLQRTDLDIYGIGDIWALPKNKTGDCEDLALLKRHQLIAKGWPSSVLLMTVVRNREGLGHAVLTVVTSDGDFILDNDTSEIVRSEATGYRFFSRQSASDPKRWVAFIRDRPEALPVALAPGNLATEEDRSVAAVAEAWRSVLNSFSGVADLLVVAALRGAPDDANRRWLSPTPTVAGAVPLPMPRPLQS</sequence>
<evidence type="ECO:0000313" key="1">
    <source>
        <dbReference type="EMBL" id="SDB59191.1"/>
    </source>
</evidence>
<organism evidence="1 2">
    <name type="scientific">Bauldia litoralis</name>
    <dbReference type="NCBI Taxonomy" id="665467"/>
    <lineage>
        <taxon>Bacteria</taxon>
        <taxon>Pseudomonadati</taxon>
        <taxon>Pseudomonadota</taxon>
        <taxon>Alphaproteobacteria</taxon>
        <taxon>Hyphomicrobiales</taxon>
        <taxon>Kaistiaceae</taxon>
        <taxon>Bauldia</taxon>
    </lineage>
</organism>
<name>A0A1G6EP04_9HYPH</name>
<dbReference type="PANTHER" id="PTHR39327">
    <property type="match status" value="1"/>
</dbReference>
<reference evidence="1 2" key="1">
    <citation type="submission" date="2016-10" db="EMBL/GenBank/DDBJ databases">
        <authorList>
            <person name="de Groot N.N."/>
        </authorList>
    </citation>
    <scope>NUCLEOTIDE SEQUENCE [LARGE SCALE GENOMIC DNA]</scope>
    <source>
        <strain evidence="1 2">ATCC 35022</strain>
    </source>
</reference>
<proteinExistence type="predicted"/>
<protein>
    <submittedName>
        <fullName evidence="1">Predicted transglutaminase-like cysteine proteinase</fullName>
    </submittedName>
</protein>
<dbReference type="InterPro" id="IPR010319">
    <property type="entry name" value="Transglutaminase-like_Cys_pept"/>
</dbReference>
<dbReference type="STRING" id="665467.SAMN02982931_04774"/>
<dbReference type="Gene3D" id="3.10.620.30">
    <property type="match status" value="1"/>
</dbReference>
<dbReference type="RefSeq" id="WP_090881342.1">
    <property type="nucleotide sequence ID" value="NZ_FMXQ01000021.1"/>
</dbReference>
<evidence type="ECO:0000313" key="2">
    <source>
        <dbReference type="Proteomes" id="UP000199071"/>
    </source>
</evidence>
<dbReference type="OrthoDB" id="7206808at2"/>
<gene>
    <name evidence="1" type="ORF">SAMN02982931_04774</name>
</gene>
<dbReference type="Proteomes" id="UP000199071">
    <property type="component" value="Unassembled WGS sequence"/>
</dbReference>
<dbReference type="EMBL" id="FMXQ01000021">
    <property type="protein sequence ID" value="SDB59191.1"/>
    <property type="molecule type" value="Genomic_DNA"/>
</dbReference>